<feature type="domain" description="Mandelate racemase/muconate lactonizing enzyme C-terminal" evidence="3">
    <location>
        <begin position="148"/>
        <end position="309"/>
    </location>
</feature>
<dbReference type="InterPro" id="IPR029017">
    <property type="entry name" value="Enolase-like_N"/>
</dbReference>
<dbReference type="SFLD" id="SFLDS00001">
    <property type="entry name" value="Enolase"/>
    <property type="match status" value="1"/>
</dbReference>
<dbReference type="PANTHER" id="PTHR48080">
    <property type="entry name" value="D-GALACTONATE DEHYDRATASE-RELATED"/>
    <property type="match status" value="1"/>
</dbReference>
<organism evidence="4 5">
    <name type="scientific">Paenibacillus protaetiae</name>
    <dbReference type="NCBI Taxonomy" id="2509456"/>
    <lineage>
        <taxon>Bacteria</taxon>
        <taxon>Bacillati</taxon>
        <taxon>Bacillota</taxon>
        <taxon>Bacilli</taxon>
        <taxon>Bacillales</taxon>
        <taxon>Paenibacillaceae</taxon>
        <taxon>Paenibacillus</taxon>
    </lineage>
</organism>
<evidence type="ECO:0000313" key="5">
    <source>
        <dbReference type="Proteomes" id="UP000293568"/>
    </source>
</evidence>
<dbReference type="GO" id="GO:0016829">
    <property type="term" value="F:lyase activity"/>
    <property type="evidence" value="ECO:0007669"/>
    <property type="project" value="UniProtKB-KW"/>
</dbReference>
<sequence length="464" mass="52001">MQVAHKETFEQTVAHVSTYSSPSELRITDIRFTDVVGGPFHSSLIKVYTNQGIVGFGEVRDGADKVYAQLLKSRLLGENPCQIDKLFRRIKQFGGHARQGGGVSGLEIALWDIAGKAYGIPIYQMLGGKFRDRIRMYCDTDVNGKDTGLAMGNALKKRMEDGFTFLKMDLGIGQIIHEPGTLSAPLGFLEEMRELSQQRYAADKSLLTEEQIRYNANRHYDIYNIPHPFTGIHVTEKGLDLLEQYVANVRSVIGCEVPLAIDHFGHIGLEDCIKLGKRIDKYNLAWMEDMIPWQYTDQYVRLSQSVTTPICTGEDIYLKENFKPLLEARAVSVIHPDVLTTGGILETKKIGDMAQEYGVAMAIHMAESPIACLAAAHVAAATENFLALEYHSCEVDWWDDMIIASKLPNKLVQNGFITLSDAPGLGIDDLNDEVLAEHLHPQIPGLWESTDNWNRHYSNDRLWS</sequence>
<dbReference type="RefSeq" id="WP_129444126.1">
    <property type="nucleotide sequence ID" value="NZ_CP035492.1"/>
</dbReference>
<dbReference type="SUPFAM" id="SSF51604">
    <property type="entry name" value="Enolase C-terminal domain-like"/>
    <property type="match status" value="1"/>
</dbReference>
<dbReference type="InterPro" id="IPR013341">
    <property type="entry name" value="Mandelate_racemase_N_dom"/>
</dbReference>
<dbReference type="SMART" id="SM00922">
    <property type="entry name" value="MR_MLE"/>
    <property type="match status" value="1"/>
</dbReference>
<dbReference type="CDD" id="cd03316">
    <property type="entry name" value="MR_like"/>
    <property type="match status" value="1"/>
</dbReference>
<dbReference type="AlphaFoldDB" id="A0A4P6F004"/>
<evidence type="ECO:0000313" key="4">
    <source>
        <dbReference type="EMBL" id="QAY68375.1"/>
    </source>
</evidence>
<dbReference type="InterPro" id="IPR029065">
    <property type="entry name" value="Enolase_C-like"/>
</dbReference>
<dbReference type="Pfam" id="PF02746">
    <property type="entry name" value="MR_MLE_N"/>
    <property type="match status" value="1"/>
</dbReference>
<dbReference type="Proteomes" id="UP000293568">
    <property type="component" value="Chromosome"/>
</dbReference>
<keyword evidence="5" id="KW-1185">Reference proteome</keyword>
<accession>A0A4P6F004</accession>
<gene>
    <name evidence="4" type="ORF">ET464_05675</name>
</gene>
<dbReference type="InterPro" id="IPR013342">
    <property type="entry name" value="Mandelate_racemase_C"/>
</dbReference>
<dbReference type="EMBL" id="CP035492">
    <property type="protein sequence ID" value="QAY68375.1"/>
    <property type="molecule type" value="Genomic_DNA"/>
</dbReference>
<evidence type="ECO:0000259" key="3">
    <source>
        <dbReference type="SMART" id="SM00922"/>
    </source>
</evidence>
<dbReference type="GO" id="GO:0046872">
    <property type="term" value="F:metal ion binding"/>
    <property type="evidence" value="ECO:0007669"/>
    <property type="project" value="UniProtKB-KW"/>
</dbReference>
<dbReference type="SUPFAM" id="SSF54826">
    <property type="entry name" value="Enolase N-terminal domain-like"/>
    <property type="match status" value="1"/>
</dbReference>
<reference evidence="4 5" key="1">
    <citation type="submission" date="2019-01" db="EMBL/GenBank/DDBJ databases">
        <title>Genome sequencing of strain FW100M-2.</title>
        <authorList>
            <person name="Heo J."/>
            <person name="Kim S.-J."/>
            <person name="Kim J.-S."/>
            <person name="Hong S.-B."/>
            <person name="Kwon S.-W."/>
        </authorList>
    </citation>
    <scope>NUCLEOTIDE SEQUENCE [LARGE SCALE GENOMIC DNA]</scope>
    <source>
        <strain evidence="4 5">FW100M-2</strain>
    </source>
</reference>
<dbReference type="KEGG" id="pprt:ET464_05675"/>
<dbReference type="OrthoDB" id="9775391at2"/>
<dbReference type="PANTHER" id="PTHR48080:SF2">
    <property type="entry name" value="D-GALACTONATE DEHYDRATASE"/>
    <property type="match status" value="1"/>
</dbReference>
<keyword evidence="2" id="KW-0456">Lyase</keyword>
<evidence type="ECO:0000256" key="2">
    <source>
        <dbReference type="ARBA" id="ARBA00023239"/>
    </source>
</evidence>
<dbReference type="InterPro" id="IPR036849">
    <property type="entry name" value="Enolase-like_C_sf"/>
</dbReference>
<dbReference type="Pfam" id="PF13378">
    <property type="entry name" value="MR_MLE_C"/>
    <property type="match status" value="1"/>
</dbReference>
<dbReference type="Gene3D" id="3.20.20.120">
    <property type="entry name" value="Enolase-like C-terminal domain"/>
    <property type="match status" value="1"/>
</dbReference>
<evidence type="ECO:0000256" key="1">
    <source>
        <dbReference type="ARBA" id="ARBA00022723"/>
    </source>
</evidence>
<dbReference type="Gene3D" id="3.30.390.10">
    <property type="entry name" value="Enolase-like, N-terminal domain"/>
    <property type="match status" value="1"/>
</dbReference>
<name>A0A4P6F004_9BACL</name>
<protein>
    <submittedName>
        <fullName evidence="4">Mandelate racemase/muconate lactonizing enzyme family protein</fullName>
    </submittedName>
</protein>
<dbReference type="InterPro" id="IPR034593">
    <property type="entry name" value="DgoD-like"/>
</dbReference>
<dbReference type="SFLD" id="SFLDG00179">
    <property type="entry name" value="mandelate_racemase"/>
    <property type="match status" value="1"/>
</dbReference>
<keyword evidence="1" id="KW-0479">Metal-binding</keyword>
<proteinExistence type="predicted"/>